<dbReference type="InterPro" id="IPR010656">
    <property type="entry name" value="DctM"/>
</dbReference>
<dbReference type="InterPro" id="IPR004681">
    <property type="entry name" value="TRAP_DctM"/>
</dbReference>
<keyword evidence="10" id="KW-1185">Reference proteome</keyword>
<dbReference type="NCBIfam" id="TIGR00786">
    <property type="entry name" value="dctM"/>
    <property type="match status" value="1"/>
</dbReference>
<feature type="transmembrane region" description="Helical" evidence="7">
    <location>
        <begin position="52"/>
        <end position="68"/>
    </location>
</feature>
<evidence type="ECO:0000256" key="1">
    <source>
        <dbReference type="ARBA" id="ARBA00004429"/>
    </source>
</evidence>
<comment type="caution">
    <text evidence="9">The sequence shown here is derived from an EMBL/GenBank/DDBJ whole genome shotgun (WGS) entry which is preliminary data.</text>
</comment>
<keyword evidence="3 7" id="KW-0997">Cell inner membrane</keyword>
<comment type="subunit">
    <text evidence="7">The complex comprises the extracytoplasmic solute receptor protein and the two transmembrane proteins.</text>
</comment>
<feature type="transmembrane region" description="Helical" evidence="7">
    <location>
        <begin position="224"/>
        <end position="254"/>
    </location>
</feature>
<dbReference type="Proteomes" id="UP000295793">
    <property type="component" value="Unassembled WGS sequence"/>
</dbReference>
<feature type="transmembrane region" description="Helical" evidence="7">
    <location>
        <begin position="274"/>
        <end position="296"/>
    </location>
</feature>
<sequence length="425" mass="45917">MNAVLIVLIVVAALVGTPLFVIILGGAGFGFWSVDIDLMVLPIELYRLTENTLLIALPLFTFAGYLLSESKTADRMVALTQAALGWLPGGMVLISLLACSFFTLLTGGSGVTIVALGALLVPALKSAGYSEKFAMGLITTSGSMGLLLPPAIPLILYGIVAQQMDVANVDIKDLFVAGIVPASLMILSLWAFGLWNQRNEEIPLTPFDWREVARQLWISKWEAAIPLIIAVGLISGWLVISDIAAITALYVLIIEVFVYRDVKLSQLTGIAAEAMKMVGGILLILGVALAFTNLLVDLEVPGMVFEFIQANIDSRWAFLLCLNVGLLALGALLDIFAALIIIVPLILPVAIEYGVDPVHLGIIFVANMQIGYFTPPVGMNLFIASYRFKKSITELYAATVPMMFVLLAVVLLITFWPDMVLFLVR</sequence>
<evidence type="ECO:0000259" key="8">
    <source>
        <dbReference type="Pfam" id="PF06808"/>
    </source>
</evidence>
<evidence type="ECO:0000313" key="10">
    <source>
        <dbReference type="Proteomes" id="UP000295793"/>
    </source>
</evidence>
<feature type="transmembrane region" description="Helical" evidence="7">
    <location>
        <begin position="88"/>
        <end position="121"/>
    </location>
</feature>
<proteinExistence type="inferred from homology"/>
<protein>
    <recommendedName>
        <fullName evidence="7">TRAP transporter large permease protein</fullName>
    </recommendedName>
</protein>
<dbReference type="PANTHER" id="PTHR33362:SF5">
    <property type="entry name" value="C4-DICARBOXYLATE TRAP TRANSPORTER LARGE PERMEASE PROTEIN DCTM"/>
    <property type="match status" value="1"/>
</dbReference>
<dbReference type="GO" id="GO:0005886">
    <property type="term" value="C:plasma membrane"/>
    <property type="evidence" value="ECO:0007669"/>
    <property type="project" value="UniProtKB-SubCell"/>
</dbReference>
<evidence type="ECO:0000256" key="3">
    <source>
        <dbReference type="ARBA" id="ARBA00022519"/>
    </source>
</evidence>
<evidence type="ECO:0000256" key="5">
    <source>
        <dbReference type="ARBA" id="ARBA00022989"/>
    </source>
</evidence>
<comment type="caution">
    <text evidence="7">Lacks conserved residue(s) required for the propagation of feature annotation.</text>
</comment>
<comment type="similarity">
    <text evidence="7">Belongs to the TRAP transporter large permease family.</text>
</comment>
<feature type="transmembrane region" description="Helical" evidence="7">
    <location>
        <begin position="359"/>
        <end position="383"/>
    </location>
</feature>
<feature type="transmembrane region" description="Helical" evidence="7">
    <location>
        <begin position="317"/>
        <end position="347"/>
    </location>
</feature>
<gene>
    <name evidence="9" type="ORF">BCF53_108113</name>
</gene>
<evidence type="ECO:0000256" key="4">
    <source>
        <dbReference type="ARBA" id="ARBA00022692"/>
    </source>
</evidence>
<evidence type="ECO:0000256" key="6">
    <source>
        <dbReference type="ARBA" id="ARBA00023136"/>
    </source>
</evidence>
<accession>A0A4R3I632</accession>
<dbReference type="Pfam" id="PF06808">
    <property type="entry name" value="DctM"/>
    <property type="match status" value="1"/>
</dbReference>
<evidence type="ECO:0000313" key="9">
    <source>
        <dbReference type="EMBL" id="TCS40753.1"/>
    </source>
</evidence>
<feature type="domain" description="TRAP C4-dicarboxylate transport system permease DctM subunit" evidence="8">
    <location>
        <begin position="4"/>
        <end position="419"/>
    </location>
</feature>
<feature type="transmembrane region" description="Helical" evidence="7">
    <location>
        <begin position="6"/>
        <end position="32"/>
    </location>
</feature>
<dbReference type="GO" id="GO:0022857">
    <property type="term" value="F:transmembrane transporter activity"/>
    <property type="evidence" value="ECO:0007669"/>
    <property type="project" value="UniProtKB-UniRule"/>
</dbReference>
<feature type="transmembrane region" description="Helical" evidence="7">
    <location>
        <begin position="174"/>
        <end position="195"/>
    </location>
</feature>
<keyword evidence="2" id="KW-1003">Cell membrane</keyword>
<dbReference type="RefSeq" id="WP_132701721.1">
    <property type="nucleotide sequence ID" value="NZ_SLZR01000008.1"/>
</dbReference>
<comment type="subcellular location">
    <subcellularLocation>
        <location evidence="1 7">Cell inner membrane</location>
        <topology evidence="1 7">Multi-pass membrane protein</topology>
    </subcellularLocation>
</comment>
<evidence type="ECO:0000256" key="2">
    <source>
        <dbReference type="ARBA" id="ARBA00022475"/>
    </source>
</evidence>
<dbReference type="PIRSF" id="PIRSF006066">
    <property type="entry name" value="HI0050"/>
    <property type="match status" value="1"/>
</dbReference>
<keyword evidence="4 7" id="KW-0812">Transmembrane</keyword>
<dbReference type="PANTHER" id="PTHR33362">
    <property type="entry name" value="SIALIC ACID TRAP TRANSPORTER PERMEASE PROTEIN SIAT-RELATED"/>
    <property type="match status" value="1"/>
</dbReference>
<comment type="function">
    <text evidence="7">Part of the tripartite ATP-independent periplasmic (TRAP) transport system.</text>
</comment>
<dbReference type="OrthoDB" id="9796052at2"/>
<dbReference type="EMBL" id="SLZR01000008">
    <property type="protein sequence ID" value="TCS40753.1"/>
    <property type="molecule type" value="Genomic_DNA"/>
</dbReference>
<name>A0A4R3I632_9GAMM</name>
<dbReference type="AlphaFoldDB" id="A0A4R3I632"/>
<feature type="transmembrane region" description="Helical" evidence="7">
    <location>
        <begin position="395"/>
        <end position="416"/>
    </location>
</feature>
<keyword evidence="6 7" id="KW-0472">Membrane</keyword>
<keyword evidence="7" id="KW-0813">Transport</keyword>
<feature type="transmembrane region" description="Helical" evidence="7">
    <location>
        <begin position="133"/>
        <end position="159"/>
    </location>
</feature>
<organism evidence="9 10">
    <name type="scientific">Reinekea marinisedimentorum</name>
    <dbReference type="NCBI Taxonomy" id="230495"/>
    <lineage>
        <taxon>Bacteria</taxon>
        <taxon>Pseudomonadati</taxon>
        <taxon>Pseudomonadota</taxon>
        <taxon>Gammaproteobacteria</taxon>
        <taxon>Oceanospirillales</taxon>
        <taxon>Saccharospirillaceae</taxon>
        <taxon>Reinekea</taxon>
    </lineage>
</organism>
<keyword evidence="5 7" id="KW-1133">Transmembrane helix</keyword>
<evidence type="ECO:0000256" key="7">
    <source>
        <dbReference type="RuleBase" id="RU369079"/>
    </source>
</evidence>
<reference evidence="9 10" key="1">
    <citation type="submission" date="2019-03" db="EMBL/GenBank/DDBJ databases">
        <title>Genomic Encyclopedia of Archaeal and Bacterial Type Strains, Phase II (KMG-II): from individual species to whole genera.</title>
        <authorList>
            <person name="Goeker M."/>
        </authorList>
    </citation>
    <scope>NUCLEOTIDE SEQUENCE [LARGE SCALE GENOMIC DNA]</scope>
    <source>
        <strain evidence="9 10">DSM 15388</strain>
    </source>
</reference>